<dbReference type="InterPro" id="IPR036188">
    <property type="entry name" value="FAD/NAD-bd_sf"/>
</dbReference>
<dbReference type="GO" id="GO:0051536">
    <property type="term" value="F:iron-sulfur cluster binding"/>
    <property type="evidence" value="ECO:0007669"/>
    <property type="project" value="UniProtKB-KW"/>
</dbReference>
<dbReference type="Gene3D" id="3.40.50.720">
    <property type="entry name" value="NAD(P)-binding Rossmann-like Domain"/>
    <property type="match status" value="1"/>
</dbReference>
<protein>
    <submittedName>
        <fullName evidence="12">NADH:flavin oxidoreductase</fullName>
    </submittedName>
</protein>
<dbReference type="Gene3D" id="3.20.20.70">
    <property type="entry name" value="Aldolase class I"/>
    <property type="match status" value="1"/>
</dbReference>
<reference evidence="12 13" key="1">
    <citation type="submission" date="2018-05" db="EMBL/GenBank/DDBJ databases">
        <title>Draft genome sequence of Rhodanobacter denitrificans Yn1 isolated from gold copper mine.</title>
        <authorList>
            <person name="Yang N."/>
            <person name="Mazhar H.S."/>
            <person name="Rensing C."/>
        </authorList>
    </citation>
    <scope>NUCLEOTIDE SEQUENCE [LARGE SCALE GENOMIC DNA]</scope>
    <source>
        <strain evidence="12 13">Yn1</strain>
    </source>
</reference>
<evidence type="ECO:0000256" key="4">
    <source>
        <dbReference type="ARBA" id="ARBA00022630"/>
    </source>
</evidence>
<evidence type="ECO:0000256" key="7">
    <source>
        <dbReference type="ARBA" id="ARBA00023002"/>
    </source>
</evidence>
<sequence length="706" mass="78325">MRDPRYDILFTPLQIGPVTAKNRFFQVPHCNGMGHAMPLAHAAMRETKAEGGWAVVSTEECEIHPSGDLTPYVEARLWDDRDIPALALMCDKVHAYGTLAALELSHNGPTASNLYSREVLLAPSHQPSKYGYPSQARAMTLHDIREYRRWHREAAIRGKRAGMDIIYVYAAHDLSLAMHFLQRRRNQRSDAYGGSLENRVRLLREVLEDTKEAVGDRCAVALRFATEELLGPGGVELAEAKDIVGMLAELPDLWDVNLAAWYNDSVPSRFAAEGAQEPFIDFVKKTTSKPVVGVGRFTSPDTMVSQLKRGVLDMIGCARPSIADPFLPRKIEEGRVDDIRECIGCNICVSGDMTISPIRCTQNPTMGEEWRKGWHPERIAPARSASRVLVVGAGPAGLEAARALGQRGYDVSLAEARRELGGRVTREARLPGLAEWARVRDWRIGQINKLSNIAVYLDSALTAQDVLDFGAEHVVLATGCHWRRDGYGRSNGFAIPGLADNPRVFTPDDLMDGRLPDARQSGGRVVVFDDDGFYYASVAAELLRAHGCDVTYLTPEDSIAPWSQHTLDYRHIRKRMAQLGIEALVSHDIDGYAGSTLTVEDVWTHQRHELECDALVTVTARLPDDALYQELQQREAEWADAGIRSLRCIGDAEAPGLIAHAVYAGHRHARELEEPAGGEVAFKRHFHTADADDLRRTRDQAPADDR</sequence>
<evidence type="ECO:0000313" key="13">
    <source>
        <dbReference type="Proteomes" id="UP000252387"/>
    </source>
</evidence>
<dbReference type="GO" id="GO:0046872">
    <property type="term" value="F:metal ion binding"/>
    <property type="evidence" value="ECO:0007669"/>
    <property type="project" value="UniProtKB-KW"/>
</dbReference>
<evidence type="ECO:0000256" key="5">
    <source>
        <dbReference type="ARBA" id="ARBA00022643"/>
    </source>
</evidence>
<evidence type="ECO:0000256" key="1">
    <source>
        <dbReference type="ARBA" id="ARBA00001917"/>
    </source>
</evidence>
<dbReference type="InterPro" id="IPR023753">
    <property type="entry name" value="FAD/NAD-binding_dom"/>
</dbReference>
<comment type="cofactor">
    <cofactor evidence="2">
        <name>[4Fe-4S] cluster</name>
        <dbReference type="ChEBI" id="CHEBI:49883"/>
    </cofactor>
</comment>
<dbReference type="EMBL" id="QFWQ01000008">
    <property type="protein sequence ID" value="RCS29131.1"/>
    <property type="molecule type" value="Genomic_DNA"/>
</dbReference>
<accession>A0A368KB08</accession>
<dbReference type="PANTHER" id="PTHR42917">
    <property type="entry name" value="2,4-DIENOYL-COA REDUCTASE"/>
    <property type="match status" value="1"/>
</dbReference>
<keyword evidence="6" id="KW-0479">Metal-binding</keyword>
<evidence type="ECO:0000256" key="9">
    <source>
        <dbReference type="ARBA" id="ARBA00023014"/>
    </source>
</evidence>
<name>A0A368KB08_9GAMM</name>
<evidence type="ECO:0000256" key="6">
    <source>
        <dbReference type="ARBA" id="ARBA00022723"/>
    </source>
</evidence>
<keyword evidence="5" id="KW-0288">FMN</keyword>
<keyword evidence="4" id="KW-0285">Flavoprotein</keyword>
<dbReference type="InterPro" id="IPR001155">
    <property type="entry name" value="OxRdtase_FMN_N"/>
</dbReference>
<evidence type="ECO:0000256" key="8">
    <source>
        <dbReference type="ARBA" id="ARBA00023004"/>
    </source>
</evidence>
<dbReference type="SUPFAM" id="SSF51395">
    <property type="entry name" value="FMN-linked oxidoreductases"/>
    <property type="match status" value="1"/>
</dbReference>
<feature type="domain" description="FAD/NAD(P)-binding" evidence="11">
    <location>
        <begin position="387"/>
        <end position="631"/>
    </location>
</feature>
<dbReference type="Proteomes" id="UP000252387">
    <property type="component" value="Unassembled WGS sequence"/>
</dbReference>
<dbReference type="Pfam" id="PF07992">
    <property type="entry name" value="Pyr_redox_2"/>
    <property type="match status" value="1"/>
</dbReference>
<dbReference type="PANTHER" id="PTHR42917:SF2">
    <property type="entry name" value="2,4-DIENOYL-COA REDUCTASE [(2E)-ENOYL-COA-PRODUCING]"/>
    <property type="match status" value="1"/>
</dbReference>
<evidence type="ECO:0000313" key="12">
    <source>
        <dbReference type="EMBL" id="RCS29131.1"/>
    </source>
</evidence>
<evidence type="ECO:0000259" key="11">
    <source>
        <dbReference type="Pfam" id="PF07992"/>
    </source>
</evidence>
<organism evidence="12 13">
    <name type="scientific">Rhodanobacter denitrificans</name>
    <dbReference type="NCBI Taxonomy" id="666685"/>
    <lineage>
        <taxon>Bacteria</taxon>
        <taxon>Pseudomonadati</taxon>
        <taxon>Pseudomonadota</taxon>
        <taxon>Gammaproteobacteria</taxon>
        <taxon>Lysobacterales</taxon>
        <taxon>Rhodanobacteraceae</taxon>
        <taxon>Rhodanobacter</taxon>
    </lineage>
</organism>
<keyword evidence="8" id="KW-0408">Iron</keyword>
<keyword evidence="7" id="KW-0560">Oxidoreductase</keyword>
<dbReference type="RefSeq" id="WP_114344725.1">
    <property type="nucleotide sequence ID" value="NZ_QFWQ01000008.1"/>
</dbReference>
<feature type="domain" description="NADH:flavin oxidoreductase/NADH oxidase N-terminal" evidence="10">
    <location>
        <begin position="9"/>
        <end position="337"/>
    </location>
</feature>
<comment type="caution">
    <text evidence="12">The sequence shown here is derived from an EMBL/GenBank/DDBJ whole genome shotgun (WGS) entry which is preliminary data.</text>
</comment>
<dbReference type="AlphaFoldDB" id="A0A368KB08"/>
<proteinExistence type="inferred from homology"/>
<dbReference type="InterPro" id="IPR013785">
    <property type="entry name" value="Aldolase_TIM"/>
</dbReference>
<keyword evidence="13" id="KW-1185">Reference proteome</keyword>
<dbReference type="CDD" id="cd02929">
    <property type="entry name" value="TMADH_HD_FMN"/>
    <property type="match status" value="1"/>
</dbReference>
<comment type="cofactor">
    <cofactor evidence="1">
        <name>FMN</name>
        <dbReference type="ChEBI" id="CHEBI:58210"/>
    </cofactor>
</comment>
<gene>
    <name evidence="12" type="ORF">DEO45_13800</name>
</gene>
<dbReference type="GO" id="GO:0010181">
    <property type="term" value="F:FMN binding"/>
    <property type="evidence" value="ECO:0007669"/>
    <property type="project" value="InterPro"/>
</dbReference>
<dbReference type="Pfam" id="PF00724">
    <property type="entry name" value="Oxidored_FMN"/>
    <property type="match status" value="1"/>
</dbReference>
<comment type="similarity">
    <text evidence="3">In the N-terminal section; belongs to the NADH:flavin oxidoreductase/NADH oxidase family.</text>
</comment>
<dbReference type="InterPro" id="IPR037348">
    <property type="entry name" value="TMADH/DMDH_FMN-bd"/>
</dbReference>
<evidence type="ECO:0000259" key="10">
    <source>
        <dbReference type="Pfam" id="PF00724"/>
    </source>
</evidence>
<dbReference type="OrthoDB" id="8523426at2"/>
<dbReference type="GO" id="GO:0016491">
    <property type="term" value="F:oxidoreductase activity"/>
    <property type="evidence" value="ECO:0007669"/>
    <property type="project" value="UniProtKB-KW"/>
</dbReference>
<dbReference type="SUPFAM" id="SSF51971">
    <property type="entry name" value="Nucleotide-binding domain"/>
    <property type="match status" value="1"/>
</dbReference>
<keyword evidence="9" id="KW-0411">Iron-sulfur</keyword>
<dbReference type="Gene3D" id="3.50.50.60">
    <property type="entry name" value="FAD/NAD(P)-binding domain"/>
    <property type="match status" value="1"/>
</dbReference>
<evidence type="ECO:0000256" key="2">
    <source>
        <dbReference type="ARBA" id="ARBA00001966"/>
    </source>
</evidence>
<evidence type="ECO:0000256" key="3">
    <source>
        <dbReference type="ARBA" id="ARBA00011048"/>
    </source>
</evidence>
<dbReference type="InterPro" id="IPR051793">
    <property type="entry name" value="NADH:flavin_oxidoreductase"/>
</dbReference>